<dbReference type="Proteomes" id="UP001060085">
    <property type="component" value="Linkage Group LG04"/>
</dbReference>
<protein>
    <submittedName>
        <fullName evidence="1">Uncharacterized protein</fullName>
    </submittedName>
</protein>
<keyword evidence="2" id="KW-1185">Reference proteome</keyword>
<name>A0ACC0B9Z0_CATRO</name>
<evidence type="ECO:0000313" key="2">
    <source>
        <dbReference type="Proteomes" id="UP001060085"/>
    </source>
</evidence>
<accession>A0ACC0B9Z0</accession>
<comment type="caution">
    <text evidence="1">The sequence shown here is derived from an EMBL/GenBank/DDBJ whole genome shotgun (WGS) entry which is preliminary data.</text>
</comment>
<gene>
    <name evidence="1" type="ORF">M9H77_19319</name>
</gene>
<dbReference type="EMBL" id="CM044704">
    <property type="protein sequence ID" value="KAI5669466.1"/>
    <property type="molecule type" value="Genomic_DNA"/>
</dbReference>
<organism evidence="1 2">
    <name type="scientific">Catharanthus roseus</name>
    <name type="common">Madagascar periwinkle</name>
    <name type="synonym">Vinca rosea</name>
    <dbReference type="NCBI Taxonomy" id="4058"/>
    <lineage>
        <taxon>Eukaryota</taxon>
        <taxon>Viridiplantae</taxon>
        <taxon>Streptophyta</taxon>
        <taxon>Embryophyta</taxon>
        <taxon>Tracheophyta</taxon>
        <taxon>Spermatophyta</taxon>
        <taxon>Magnoliopsida</taxon>
        <taxon>eudicotyledons</taxon>
        <taxon>Gunneridae</taxon>
        <taxon>Pentapetalae</taxon>
        <taxon>asterids</taxon>
        <taxon>lamiids</taxon>
        <taxon>Gentianales</taxon>
        <taxon>Apocynaceae</taxon>
        <taxon>Rauvolfioideae</taxon>
        <taxon>Vinceae</taxon>
        <taxon>Catharanthinae</taxon>
        <taxon>Catharanthus</taxon>
    </lineage>
</organism>
<sequence>MNREVVIMMASFVDNGVLRPIKKFPPSIWGDTFNSFEWDHEASEKLGKEMKILEKDARNMLQADTRNETVKDIITLINTFERLGLSYKFEKEIEDHLERLVHSFDYDGNQHDLLTVSLLFRILRQHGYEISSGIFKKFMDKNGEFKEEIIGNDVKGVLSLYEASYVRGHGEDILEKALVFTKGHLMRILPEIIESPLGKQVIYALEQPLHRGVPRLEARHYISIYEEDQETKNEALLRLAKLDFNLLQMLHKKEICEITRWWKKSDFMGKLPYLRDRVVECYFWAIGIYFEPKYSLARIMASKVVAMTSIMDDTYDSYGIIEELEVFTSAVDRWSIEEIDRLPSYMKIAYMALLNLYEEFDEKLKEQGRSFAVQYSKERMKQLIRSYDKEAKWFYERSDDVPSFDEYMENAISTSTYLVLMPSLLLGMESASREVFDWVMNNPSIVVASAKVGRCTDDVATYSVEKARGQPACGIEWYMKEHGVSKEETFKKFHEIVEDSWKDINKELVRSSSIPMDILVRALNQARVIDVVYKHDQDGYTHPEKVLKPHIKALLVDPISI</sequence>
<evidence type="ECO:0000313" key="1">
    <source>
        <dbReference type="EMBL" id="KAI5669466.1"/>
    </source>
</evidence>
<proteinExistence type="predicted"/>
<reference evidence="2" key="1">
    <citation type="journal article" date="2023" name="Nat. Plants">
        <title>Single-cell RNA sequencing provides a high-resolution roadmap for understanding the multicellular compartmentation of specialized metabolism.</title>
        <authorList>
            <person name="Sun S."/>
            <person name="Shen X."/>
            <person name="Li Y."/>
            <person name="Li Y."/>
            <person name="Wang S."/>
            <person name="Li R."/>
            <person name="Zhang H."/>
            <person name="Shen G."/>
            <person name="Guo B."/>
            <person name="Wei J."/>
            <person name="Xu J."/>
            <person name="St-Pierre B."/>
            <person name="Chen S."/>
            <person name="Sun C."/>
        </authorList>
    </citation>
    <scope>NUCLEOTIDE SEQUENCE [LARGE SCALE GENOMIC DNA]</scope>
</reference>